<feature type="domain" description="Protein kinase" evidence="3">
    <location>
        <begin position="40"/>
        <end position="328"/>
    </location>
</feature>
<evidence type="ECO:0000313" key="5">
    <source>
        <dbReference type="Proteomes" id="UP000266861"/>
    </source>
</evidence>
<dbReference type="GO" id="GO:0046872">
    <property type="term" value="F:metal ion binding"/>
    <property type="evidence" value="ECO:0007669"/>
    <property type="project" value="UniProtKB-KW"/>
</dbReference>
<keyword evidence="2" id="KW-0479">Metal-binding</keyword>
<dbReference type="GO" id="GO:0004674">
    <property type="term" value="F:protein serine/threonine kinase activity"/>
    <property type="evidence" value="ECO:0007669"/>
    <property type="project" value="TreeGrafter"/>
</dbReference>
<dbReference type="EMBL" id="PQFF01000091">
    <property type="protein sequence ID" value="RHZ83367.1"/>
    <property type="molecule type" value="Genomic_DNA"/>
</dbReference>
<dbReference type="AlphaFoldDB" id="A0A397J7A5"/>
<name>A0A397J7A5_9GLOM</name>
<dbReference type="InterPro" id="IPR000719">
    <property type="entry name" value="Prot_kinase_dom"/>
</dbReference>
<protein>
    <recommendedName>
        <fullName evidence="3">Protein kinase domain-containing protein</fullName>
    </recommendedName>
</protein>
<keyword evidence="2" id="KW-0460">Magnesium</keyword>
<gene>
    <name evidence="4" type="ORF">Glove_97g54</name>
</gene>
<dbReference type="Pfam" id="PF07714">
    <property type="entry name" value="PK_Tyr_Ser-Thr"/>
    <property type="match status" value="1"/>
</dbReference>
<dbReference type="InterPro" id="IPR001245">
    <property type="entry name" value="Ser-Thr/Tyr_kinase_cat_dom"/>
</dbReference>
<dbReference type="SUPFAM" id="SSF56112">
    <property type="entry name" value="Protein kinase-like (PK-like)"/>
    <property type="match status" value="1"/>
</dbReference>
<evidence type="ECO:0000259" key="3">
    <source>
        <dbReference type="PROSITE" id="PS50011"/>
    </source>
</evidence>
<feature type="binding site" evidence="2">
    <location>
        <position position="192"/>
    </location>
    <ligand>
        <name>Mg(2+)</name>
        <dbReference type="ChEBI" id="CHEBI:18420"/>
    </ligand>
</feature>
<feature type="active site" description="Proton acceptor" evidence="1">
    <location>
        <position position="187"/>
    </location>
</feature>
<dbReference type="PROSITE" id="PS50011">
    <property type="entry name" value="PROTEIN_KINASE_DOM"/>
    <property type="match status" value="1"/>
</dbReference>
<evidence type="ECO:0000313" key="4">
    <source>
        <dbReference type="EMBL" id="RHZ83367.1"/>
    </source>
</evidence>
<comment type="caution">
    <text evidence="4">The sequence shown here is derived from an EMBL/GenBank/DDBJ whole genome shotgun (WGS) entry which is preliminary data.</text>
</comment>
<dbReference type="GO" id="GO:0005524">
    <property type="term" value="F:ATP binding"/>
    <property type="evidence" value="ECO:0007669"/>
    <property type="project" value="InterPro"/>
</dbReference>
<sequence>MPFQFSLKTIEKKLNVWINNNQLKMNKIVYNLNKNNNVDVKVTEESLDGVKNDIDEASDMLQIACLALRSCFTVNSSLVKSFVELRTEFIIEARVCIHKVLPFANAEIQKIAIHLRLALSSISFYGITKDPETCKYVMVLKYLKDENLRNHLNNNFNNISWHNRLNYLVNLAHIFKEIHKLDIIHQDFHPGNILLLSNFHINQHDLYISDFGLSKLIGENEETPQKRNVFGVLSYIAPEGLSGNKEYIKAADVYSFAIIAYEIVTGFQPYPDVPHDDELALKICNGLRPKIPFQTPKLITQIIMRCWDARISHRFTFEELYEKLNEYYCDYMFKDNDKNNIEIIIQNEDKEIFKNQTTTDTTPLYYKTHPQAIYTSRLLNFQNLPKPVNEPDFEKKT</sequence>
<dbReference type="OrthoDB" id="5966500at2759"/>
<dbReference type="Proteomes" id="UP000266861">
    <property type="component" value="Unassembled WGS sequence"/>
</dbReference>
<dbReference type="Gene3D" id="1.10.510.10">
    <property type="entry name" value="Transferase(Phosphotransferase) domain 1"/>
    <property type="match status" value="1"/>
</dbReference>
<reference evidence="4 5" key="1">
    <citation type="submission" date="2018-08" db="EMBL/GenBank/DDBJ databases">
        <title>Genome and evolution of the arbuscular mycorrhizal fungus Diversispora epigaea (formerly Glomus versiforme) and its bacterial endosymbionts.</title>
        <authorList>
            <person name="Sun X."/>
            <person name="Fei Z."/>
            <person name="Harrison M."/>
        </authorList>
    </citation>
    <scope>NUCLEOTIDE SEQUENCE [LARGE SCALE GENOMIC DNA]</scope>
    <source>
        <strain evidence="4 5">IT104</strain>
    </source>
</reference>
<dbReference type="InterPro" id="IPR011009">
    <property type="entry name" value="Kinase-like_dom_sf"/>
</dbReference>
<proteinExistence type="predicted"/>
<accession>A0A397J7A5</accession>
<dbReference type="STRING" id="1348612.A0A397J7A5"/>
<dbReference type="PANTHER" id="PTHR44329">
    <property type="entry name" value="SERINE/THREONINE-PROTEIN KINASE TNNI3K-RELATED"/>
    <property type="match status" value="1"/>
</dbReference>
<keyword evidence="5" id="KW-1185">Reference proteome</keyword>
<organism evidence="4 5">
    <name type="scientific">Diversispora epigaea</name>
    <dbReference type="NCBI Taxonomy" id="1348612"/>
    <lineage>
        <taxon>Eukaryota</taxon>
        <taxon>Fungi</taxon>
        <taxon>Fungi incertae sedis</taxon>
        <taxon>Mucoromycota</taxon>
        <taxon>Glomeromycotina</taxon>
        <taxon>Glomeromycetes</taxon>
        <taxon>Diversisporales</taxon>
        <taxon>Diversisporaceae</taxon>
        <taxon>Diversispora</taxon>
    </lineage>
</organism>
<feature type="binding site" evidence="2">
    <location>
        <position position="210"/>
    </location>
    <ligand>
        <name>Mg(2+)</name>
        <dbReference type="ChEBI" id="CHEBI:18420"/>
    </ligand>
</feature>
<dbReference type="InterPro" id="IPR051681">
    <property type="entry name" value="Ser/Thr_Kinases-Pseudokinases"/>
</dbReference>
<evidence type="ECO:0000256" key="2">
    <source>
        <dbReference type="PIRSR" id="PIRSR000615-3"/>
    </source>
</evidence>
<evidence type="ECO:0000256" key="1">
    <source>
        <dbReference type="PIRSR" id="PIRSR000615-1"/>
    </source>
</evidence>